<name>A0AAE1KX44_PETCI</name>
<feature type="compositionally biased region" description="Basic and acidic residues" evidence="1">
    <location>
        <begin position="46"/>
        <end position="58"/>
    </location>
</feature>
<feature type="region of interest" description="Disordered" evidence="1">
    <location>
        <begin position="1"/>
        <end position="67"/>
    </location>
</feature>
<comment type="caution">
    <text evidence="2">The sequence shown here is derived from an EMBL/GenBank/DDBJ whole genome shotgun (WGS) entry which is preliminary data.</text>
</comment>
<dbReference type="EMBL" id="JAWQEG010000638">
    <property type="protein sequence ID" value="KAK3887303.1"/>
    <property type="molecule type" value="Genomic_DNA"/>
</dbReference>
<protein>
    <submittedName>
        <fullName evidence="2">Uncharacterized protein</fullName>
    </submittedName>
</protein>
<reference evidence="2" key="1">
    <citation type="submission" date="2023-10" db="EMBL/GenBank/DDBJ databases">
        <title>Genome assemblies of two species of porcelain crab, Petrolisthes cinctipes and Petrolisthes manimaculis (Anomura: Porcellanidae).</title>
        <authorList>
            <person name="Angst P."/>
        </authorList>
    </citation>
    <scope>NUCLEOTIDE SEQUENCE</scope>
    <source>
        <strain evidence="2">PB745_01</strain>
        <tissue evidence="2">Gill</tissue>
    </source>
</reference>
<accession>A0AAE1KX44</accession>
<sequence>MVKANGDTNDTTTSNSTSVSEELQDFGINGLFSPERNLGPCGSTETESKEDCESKLESESSEGSLNTEVATLQQRSFDANAVQTVRFHLVVHVRGRYLALRLEGHFEEFPISVVVERHVYELLRQVFNAF</sequence>
<proteinExistence type="predicted"/>
<evidence type="ECO:0000313" key="2">
    <source>
        <dbReference type="EMBL" id="KAK3887303.1"/>
    </source>
</evidence>
<dbReference type="AlphaFoldDB" id="A0AAE1KX44"/>
<gene>
    <name evidence="2" type="ORF">Pcinc_008567</name>
</gene>
<evidence type="ECO:0000256" key="1">
    <source>
        <dbReference type="SAM" id="MobiDB-lite"/>
    </source>
</evidence>
<evidence type="ECO:0000313" key="3">
    <source>
        <dbReference type="Proteomes" id="UP001286313"/>
    </source>
</evidence>
<feature type="compositionally biased region" description="Low complexity" evidence="1">
    <location>
        <begin position="7"/>
        <end position="18"/>
    </location>
</feature>
<keyword evidence="3" id="KW-1185">Reference proteome</keyword>
<dbReference type="Proteomes" id="UP001286313">
    <property type="component" value="Unassembled WGS sequence"/>
</dbReference>
<organism evidence="2 3">
    <name type="scientific">Petrolisthes cinctipes</name>
    <name type="common">Flat porcelain crab</name>
    <dbReference type="NCBI Taxonomy" id="88211"/>
    <lineage>
        <taxon>Eukaryota</taxon>
        <taxon>Metazoa</taxon>
        <taxon>Ecdysozoa</taxon>
        <taxon>Arthropoda</taxon>
        <taxon>Crustacea</taxon>
        <taxon>Multicrustacea</taxon>
        <taxon>Malacostraca</taxon>
        <taxon>Eumalacostraca</taxon>
        <taxon>Eucarida</taxon>
        <taxon>Decapoda</taxon>
        <taxon>Pleocyemata</taxon>
        <taxon>Anomura</taxon>
        <taxon>Galatheoidea</taxon>
        <taxon>Porcellanidae</taxon>
        <taxon>Petrolisthes</taxon>
    </lineage>
</organism>